<evidence type="ECO:0000256" key="1">
    <source>
        <dbReference type="ARBA" id="ARBA00022630"/>
    </source>
</evidence>
<dbReference type="Gene3D" id="3.50.50.60">
    <property type="entry name" value="FAD/NAD(P)-binding domain"/>
    <property type="match status" value="2"/>
</dbReference>
<name>A0A8X7MSD0_9BASI</name>
<dbReference type="Pfam" id="PF01494">
    <property type="entry name" value="FAD_binding_3"/>
    <property type="match status" value="2"/>
</dbReference>
<evidence type="ECO:0000259" key="5">
    <source>
        <dbReference type="Pfam" id="PF01494"/>
    </source>
</evidence>
<dbReference type="GO" id="GO:0071949">
    <property type="term" value="F:FAD binding"/>
    <property type="evidence" value="ECO:0007669"/>
    <property type="project" value="InterPro"/>
</dbReference>
<evidence type="ECO:0000256" key="4">
    <source>
        <dbReference type="SAM" id="MobiDB-lite"/>
    </source>
</evidence>
<feature type="domain" description="FAD-binding" evidence="5">
    <location>
        <begin position="554"/>
        <end position="599"/>
    </location>
</feature>
<dbReference type="PANTHER" id="PTHR43876:SF7">
    <property type="entry name" value="UBIQUINONE BIOSYNTHESIS MONOOXYGENASE COQ6, MITOCHONDRIAL"/>
    <property type="match status" value="1"/>
</dbReference>
<dbReference type="GO" id="GO:0016491">
    <property type="term" value="F:oxidoreductase activity"/>
    <property type="evidence" value="ECO:0007669"/>
    <property type="project" value="UniProtKB-KW"/>
</dbReference>
<keyword evidence="1" id="KW-0285">Flavoprotein</keyword>
<dbReference type="PROSITE" id="PS01304">
    <property type="entry name" value="UBIH"/>
    <property type="match status" value="1"/>
</dbReference>
<feature type="compositionally biased region" description="Low complexity" evidence="4">
    <location>
        <begin position="42"/>
        <end position="55"/>
    </location>
</feature>
<organism evidence="6 7">
    <name type="scientific">Tilletia controversa</name>
    <name type="common">dwarf bunt fungus</name>
    <dbReference type="NCBI Taxonomy" id="13291"/>
    <lineage>
        <taxon>Eukaryota</taxon>
        <taxon>Fungi</taxon>
        <taxon>Dikarya</taxon>
        <taxon>Basidiomycota</taxon>
        <taxon>Ustilaginomycotina</taxon>
        <taxon>Exobasidiomycetes</taxon>
        <taxon>Tilletiales</taxon>
        <taxon>Tilletiaceae</taxon>
        <taxon>Tilletia</taxon>
    </lineage>
</organism>
<dbReference type="PANTHER" id="PTHR43876">
    <property type="entry name" value="UBIQUINONE BIOSYNTHESIS MONOOXYGENASE COQ6, MITOCHONDRIAL"/>
    <property type="match status" value="1"/>
</dbReference>
<keyword evidence="3" id="KW-0560">Oxidoreductase</keyword>
<dbReference type="GO" id="GO:0005739">
    <property type="term" value="C:mitochondrion"/>
    <property type="evidence" value="ECO:0007669"/>
    <property type="project" value="TreeGrafter"/>
</dbReference>
<reference evidence="6" key="1">
    <citation type="submission" date="2016-04" db="EMBL/GenBank/DDBJ databases">
        <authorList>
            <person name="Nguyen H.D."/>
            <person name="Samba Siva P."/>
            <person name="Cullis J."/>
            <person name="Levesque C.A."/>
            <person name="Hambleton S."/>
        </authorList>
    </citation>
    <scope>NUCLEOTIDE SEQUENCE</scope>
    <source>
        <strain evidence="6">DAOMC 236426</strain>
    </source>
</reference>
<dbReference type="PRINTS" id="PR00420">
    <property type="entry name" value="RNGMNOXGNASE"/>
</dbReference>
<comment type="caution">
    <text evidence="6">The sequence shown here is derived from an EMBL/GenBank/DDBJ whole genome shotgun (WGS) entry which is preliminary data.</text>
</comment>
<feature type="region of interest" description="Disordered" evidence="4">
    <location>
        <begin position="42"/>
        <end position="71"/>
    </location>
</feature>
<reference evidence="6" key="2">
    <citation type="journal article" date="2019" name="IMA Fungus">
        <title>Genome sequencing and comparison of five Tilletia species to identify candidate genes for the detection of regulated species infecting wheat.</title>
        <authorList>
            <person name="Nguyen H.D.T."/>
            <person name="Sultana T."/>
            <person name="Kesanakurti P."/>
            <person name="Hambleton S."/>
        </authorList>
    </citation>
    <scope>NUCLEOTIDE SEQUENCE</scope>
    <source>
        <strain evidence="6">DAOMC 236426</strain>
    </source>
</reference>
<dbReference type="SUPFAM" id="SSF51905">
    <property type="entry name" value="FAD/NAD(P)-binding domain"/>
    <property type="match status" value="1"/>
</dbReference>
<dbReference type="InterPro" id="IPR051205">
    <property type="entry name" value="UbiH/COQ6_monooxygenase"/>
</dbReference>
<evidence type="ECO:0000256" key="2">
    <source>
        <dbReference type="ARBA" id="ARBA00022827"/>
    </source>
</evidence>
<dbReference type="InterPro" id="IPR002938">
    <property type="entry name" value="FAD-bd"/>
</dbReference>
<gene>
    <name evidence="6" type="ORF">A4X06_0g4980</name>
</gene>
<evidence type="ECO:0000313" key="6">
    <source>
        <dbReference type="EMBL" id="KAE8246524.1"/>
    </source>
</evidence>
<dbReference type="InterPro" id="IPR036188">
    <property type="entry name" value="FAD/NAD-bd_sf"/>
</dbReference>
<protein>
    <recommendedName>
        <fullName evidence="5">FAD-binding domain-containing protein</fullName>
    </recommendedName>
</protein>
<sequence>MRSHTLARSAGAAAAVASARGAAPSAGRRAFSSAATATATATATSTCSHRQQPPARSRRAAQARRTLSTAAEVKEENAADITIVGGGVAGLALACALTRPSSAFSTLHNPPSIALIDAGNLDRLAHWPPTSASSPSASEQATAWENRTVSLSADNLAWFLSHSVGAAPFLRRDRTWDVRAMHVSDGLTGAAIEFGSDDNDDGAPSGEEPTHLSTMVEISNLQQALLKTLRQRAQEGQWQISILQNTKVESIVPSPSAEHEANNPDPWPLLTLSSSSQHQQLRTRLLIGADGHNSPVRQYAGIRTFGHDYNQRGLVGTLRCRPGTVGHTAHQRFLPSGPIAFLPMSPDAASMVWTLPSDIARALETVHRESASTNPALLANLINAAFRLPWHSIDYLFARIQSFLADSSSPSTTSGTTTARDWSWLQDAIDQRIRTTLFRPAAEVEALGGVPDDEYSASVGMGAGAHSGHTPAKIISVDGPSAASFPLTLRHAEAYTGASLRGPSPSAKVSPLDAFKPSVMLEGFMGAVGLLQGVGERRDLSHPLTDGHAAPPARSRTVLVGDAAHTVHPLAGQGLNQGLLDVRALSNALERAVWEEGADLGLAKSLGSGGYERERWAANALWASGIDKLGQLFWVGDAGRGYTGGLRGEHGGGVLRTGRGLLERALVWGRSTGLEVLNELGPIKERMVRGAGSPTQQHQSRP</sequence>
<dbReference type="InterPro" id="IPR018168">
    <property type="entry name" value="Ubi_Hdrlase_CS"/>
</dbReference>
<dbReference type="Proteomes" id="UP000077684">
    <property type="component" value="Unassembled WGS sequence"/>
</dbReference>
<feature type="domain" description="FAD-binding" evidence="5">
    <location>
        <begin position="222"/>
        <end position="321"/>
    </location>
</feature>
<dbReference type="EMBL" id="LWDE02000571">
    <property type="protein sequence ID" value="KAE8246524.1"/>
    <property type="molecule type" value="Genomic_DNA"/>
</dbReference>
<accession>A0A8X7MSD0</accession>
<evidence type="ECO:0000313" key="7">
    <source>
        <dbReference type="Proteomes" id="UP000077684"/>
    </source>
</evidence>
<keyword evidence="7" id="KW-1185">Reference proteome</keyword>
<keyword evidence="2" id="KW-0274">FAD</keyword>
<proteinExistence type="predicted"/>
<dbReference type="AlphaFoldDB" id="A0A8X7MSD0"/>
<evidence type="ECO:0000256" key="3">
    <source>
        <dbReference type="ARBA" id="ARBA00023002"/>
    </source>
</evidence>